<gene>
    <name evidence="6" type="ORF">JCGZ_26193</name>
</gene>
<evidence type="ECO:0000256" key="2">
    <source>
        <dbReference type="ARBA" id="ARBA00022679"/>
    </source>
</evidence>
<dbReference type="Proteomes" id="UP000027138">
    <property type="component" value="Unassembled WGS sequence"/>
</dbReference>
<dbReference type="Gene3D" id="3.90.550.10">
    <property type="entry name" value="Spore Coat Polysaccharide Biosynthesis Protein SpsA, Chain A"/>
    <property type="match status" value="1"/>
</dbReference>
<dbReference type="SUPFAM" id="SSF53448">
    <property type="entry name" value="Nucleotide-diphospho-sugar transferases"/>
    <property type="match status" value="1"/>
</dbReference>
<proteinExistence type="inferred from homology"/>
<evidence type="ECO:0000256" key="4">
    <source>
        <dbReference type="SAM" id="Phobius"/>
    </source>
</evidence>
<dbReference type="InterPro" id="IPR015338">
    <property type="entry name" value="GT64_dom"/>
</dbReference>
<feature type="transmembrane region" description="Helical" evidence="4">
    <location>
        <begin position="51"/>
        <end position="75"/>
    </location>
</feature>
<accession>A0A067JEV6</accession>
<evidence type="ECO:0000313" key="7">
    <source>
        <dbReference type="Proteomes" id="UP000027138"/>
    </source>
</evidence>
<evidence type="ECO:0000256" key="3">
    <source>
        <dbReference type="ARBA" id="ARBA00023157"/>
    </source>
</evidence>
<evidence type="ECO:0000256" key="1">
    <source>
        <dbReference type="ARBA" id="ARBA00008700"/>
    </source>
</evidence>
<dbReference type="GO" id="GO:0016757">
    <property type="term" value="F:glycosyltransferase activity"/>
    <property type="evidence" value="ECO:0007669"/>
    <property type="project" value="InterPro"/>
</dbReference>
<comment type="similarity">
    <text evidence="1">Belongs to the glycosyltransferase 64 family.</text>
</comment>
<keyword evidence="2" id="KW-0808">Transferase</keyword>
<dbReference type="Pfam" id="PF09258">
    <property type="entry name" value="Glyco_transf_64"/>
    <property type="match status" value="1"/>
</dbReference>
<keyword evidence="7" id="KW-1185">Reference proteome</keyword>
<protein>
    <recommendedName>
        <fullName evidence="5">Glycosyl transferase 64 domain-containing protein</fullName>
    </recommendedName>
</protein>
<keyword evidence="4" id="KW-0812">Transmembrane</keyword>
<reference evidence="6 7" key="1">
    <citation type="journal article" date="2014" name="PLoS ONE">
        <title>Global Analysis of Gene Expression Profiles in Physic Nut (Jatropha curcas L.) Seedlings Exposed to Salt Stress.</title>
        <authorList>
            <person name="Zhang L."/>
            <person name="Zhang C."/>
            <person name="Wu P."/>
            <person name="Chen Y."/>
            <person name="Li M."/>
            <person name="Jiang H."/>
            <person name="Wu G."/>
        </authorList>
    </citation>
    <scope>NUCLEOTIDE SEQUENCE [LARGE SCALE GENOMIC DNA]</scope>
    <source>
        <strain evidence="7">cv. GZQX0401</strain>
        <tissue evidence="6">Young leaves</tissue>
    </source>
</reference>
<dbReference type="KEGG" id="jcu:105648549"/>
<keyword evidence="3" id="KW-1015">Disulfide bond</keyword>
<dbReference type="OrthoDB" id="5954868at2759"/>
<dbReference type="GO" id="GO:0016020">
    <property type="term" value="C:membrane"/>
    <property type="evidence" value="ECO:0007669"/>
    <property type="project" value="InterPro"/>
</dbReference>
<name>A0A067JEV6_JATCU</name>
<dbReference type="EMBL" id="KK915447">
    <property type="protein sequence ID" value="KDP22362.1"/>
    <property type="molecule type" value="Genomic_DNA"/>
</dbReference>
<dbReference type="PANTHER" id="PTHR48410">
    <property type="entry name" value="GLYCOSYLINOSITOL PHOSPHORYLCERAMIDE MANNOSYL TRANSFERASE 1"/>
    <property type="match status" value="1"/>
</dbReference>
<dbReference type="InterPro" id="IPR029044">
    <property type="entry name" value="Nucleotide-diphossugar_trans"/>
</dbReference>
<dbReference type="AlphaFoldDB" id="A0A067JEV6"/>
<evidence type="ECO:0000313" key="6">
    <source>
        <dbReference type="EMBL" id="KDP22362.1"/>
    </source>
</evidence>
<dbReference type="InterPro" id="IPR053318">
    <property type="entry name" value="GT64"/>
</dbReference>
<keyword evidence="4" id="KW-0472">Membrane</keyword>
<organism evidence="6 7">
    <name type="scientific">Jatropha curcas</name>
    <name type="common">Barbados nut</name>
    <dbReference type="NCBI Taxonomy" id="180498"/>
    <lineage>
        <taxon>Eukaryota</taxon>
        <taxon>Viridiplantae</taxon>
        <taxon>Streptophyta</taxon>
        <taxon>Embryophyta</taxon>
        <taxon>Tracheophyta</taxon>
        <taxon>Spermatophyta</taxon>
        <taxon>Magnoliopsida</taxon>
        <taxon>eudicotyledons</taxon>
        <taxon>Gunneridae</taxon>
        <taxon>Pentapetalae</taxon>
        <taxon>rosids</taxon>
        <taxon>fabids</taxon>
        <taxon>Malpighiales</taxon>
        <taxon>Euphorbiaceae</taxon>
        <taxon>Crotonoideae</taxon>
        <taxon>Jatropheae</taxon>
        <taxon>Jatropha</taxon>
    </lineage>
</organism>
<feature type="domain" description="Glycosyl transferase 64" evidence="5">
    <location>
        <begin position="86"/>
        <end position="337"/>
    </location>
</feature>
<dbReference type="STRING" id="180498.A0A067JEV6"/>
<keyword evidence="4" id="KW-1133">Transmembrane helix</keyword>
<sequence>MSTIIGIREVIVDDLYSPAKEKAAGKGSFGSRWAPLLRRARQLLVTARVKLVLSLCALCVAVFMISWTSSFMGWIPEDPSPSLGGYTVLINTWKGNSLLKQSVTHYASCGGTDALHVVWSATDQLSENLQTYLKRVVFSKSQTVLKPNFKLYINKEDYLKNRFKPFADLRTHAVFSVDDDVIVPCSALDFAFSVWQSAPSTMVGFVPRIHLLDGQKNGVPYYKYGGWWSVWWTGAYSIVLSKAAFFHKKYLDLYTHSMSPSIQDYVSRERDCEDIAMSLLVANATGAPPIWVKGKIHEIGSSGMSSLKGNTNRRNKCLNDLISLYGAVPLVSTNVKAADARQEWFW</sequence>
<evidence type="ECO:0000259" key="5">
    <source>
        <dbReference type="Pfam" id="PF09258"/>
    </source>
</evidence>
<dbReference type="PANTHER" id="PTHR48410:SF1">
    <property type="entry name" value="GLYCOSYLINOSITOL PHOSPHORYLCERAMIDE MANNOSYL TRANSFERASE 1"/>
    <property type="match status" value="1"/>
</dbReference>